<keyword evidence="2" id="KW-1185">Reference proteome</keyword>
<dbReference type="AlphaFoldDB" id="A0AAV7V454"/>
<gene>
    <name evidence="1" type="ORF">NDU88_004248</name>
</gene>
<dbReference type="EMBL" id="JANPWB010000004">
    <property type="protein sequence ID" value="KAJ1194964.1"/>
    <property type="molecule type" value="Genomic_DNA"/>
</dbReference>
<dbReference type="Proteomes" id="UP001066276">
    <property type="component" value="Chromosome 2_2"/>
</dbReference>
<comment type="caution">
    <text evidence="1">The sequence shown here is derived from an EMBL/GenBank/DDBJ whole genome shotgun (WGS) entry which is preliminary data.</text>
</comment>
<organism evidence="1 2">
    <name type="scientific">Pleurodeles waltl</name>
    <name type="common">Iberian ribbed newt</name>
    <dbReference type="NCBI Taxonomy" id="8319"/>
    <lineage>
        <taxon>Eukaryota</taxon>
        <taxon>Metazoa</taxon>
        <taxon>Chordata</taxon>
        <taxon>Craniata</taxon>
        <taxon>Vertebrata</taxon>
        <taxon>Euteleostomi</taxon>
        <taxon>Amphibia</taxon>
        <taxon>Batrachia</taxon>
        <taxon>Caudata</taxon>
        <taxon>Salamandroidea</taxon>
        <taxon>Salamandridae</taxon>
        <taxon>Pleurodelinae</taxon>
        <taxon>Pleurodeles</taxon>
    </lineage>
</organism>
<accession>A0AAV7V454</accession>
<reference evidence="1" key="1">
    <citation type="journal article" date="2022" name="bioRxiv">
        <title>Sequencing and chromosome-scale assembly of the giantPleurodeles waltlgenome.</title>
        <authorList>
            <person name="Brown T."/>
            <person name="Elewa A."/>
            <person name="Iarovenko S."/>
            <person name="Subramanian E."/>
            <person name="Araus A.J."/>
            <person name="Petzold A."/>
            <person name="Susuki M."/>
            <person name="Suzuki K.-i.T."/>
            <person name="Hayashi T."/>
            <person name="Toyoda A."/>
            <person name="Oliveira C."/>
            <person name="Osipova E."/>
            <person name="Leigh N.D."/>
            <person name="Simon A."/>
            <person name="Yun M.H."/>
        </authorList>
    </citation>
    <scope>NUCLEOTIDE SEQUENCE</scope>
    <source>
        <strain evidence="1">20211129_DDA</strain>
        <tissue evidence="1">Liver</tissue>
    </source>
</reference>
<proteinExistence type="predicted"/>
<evidence type="ECO:0000313" key="2">
    <source>
        <dbReference type="Proteomes" id="UP001066276"/>
    </source>
</evidence>
<sequence length="86" mass="9648">MVRVVEGSIAKWQVALLQKQVATITSKTATLEARTEDAQGGGDGICLGVRKRLYWTFIFVLCWFRCDVTINAGLYRVWGFGADLYD</sequence>
<protein>
    <submittedName>
        <fullName evidence="1">Uncharacterized protein</fullName>
    </submittedName>
</protein>
<name>A0AAV7V454_PLEWA</name>
<evidence type="ECO:0000313" key="1">
    <source>
        <dbReference type="EMBL" id="KAJ1194964.1"/>
    </source>
</evidence>